<evidence type="ECO:0000259" key="3">
    <source>
        <dbReference type="Pfam" id="PF00881"/>
    </source>
</evidence>
<dbReference type="RefSeq" id="WP_315623398.1">
    <property type="nucleotide sequence ID" value="NZ_JAUHMF010000001.1"/>
</dbReference>
<comment type="caution">
    <text evidence="4">The sequence shown here is derived from an EMBL/GenBank/DDBJ whole genome shotgun (WGS) entry which is preliminary data.</text>
</comment>
<organism evidence="4 5">
    <name type="scientific">Thermanaerothrix solaris</name>
    <dbReference type="NCBI Taxonomy" id="3058434"/>
    <lineage>
        <taxon>Bacteria</taxon>
        <taxon>Bacillati</taxon>
        <taxon>Chloroflexota</taxon>
        <taxon>Anaerolineae</taxon>
        <taxon>Anaerolineales</taxon>
        <taxon>Anaerolineaceae</taxon>
        <taxon>Thermanaerothrix</taxon>
    </lineage>
</organism>
<sequence length="215" mass="24084">MEIYQPHPELHPLIAQRRSSRLMDSQRPIEPWKVQLMLEAARSAPSSNNLQPWRYLIFDERNPEALNKARECLTPGNQKWANHAPLLILAVAEEIRPDGRPNPKALHDLGMANENLILQAIALGLNIRPMGGFDAEKARNYFNIPPGYTPVVMLAVGYPAEDTDGFPADILEKEHSPRLRLPLSSIAFLTSWDNPYPTSVFTATTHPIPPTSPSN</sequence>
<feature type="domain" description="Nitroreductase" evidence="3">
    <location>
        <begin position="14"/>
        <end position="158"/>
    </location>
</feature>
<keyword evidence="2" id="KW-0560">Oxidoreductase</keyword>
<evidence type="ECO:0000256" key="2">
    <source>
        <dbReference type="ARBA" id="ARBA00023002"/>
    </source>
</evidence>
<evidence type="ECO:0000313" key="5">
    <source>
        <dbReference type="Proteomes" id="UP001254165"/>
    </source>
</evidence>
<protein>
    <submittedName>
        <fullName evidence="4">Nitroreductase family protein</fullName>
    </submittedName>
</protein>
<dbReference type="EMBL" id="JAUHMF010000001">
    <property type="protein sequence ID" value="MDT8896832.1"/>
    <property type="molecule type" value="Genomic_DNA"/>
</dbReference>
<dbReference type="CDD" id="cd02138">
    <property type="entry name" value="TdsD-like"/>
    <property type="match status" value="1"/>
</dbReference>
<gene>
    <name evidence="4" type="ORF">QYE77_01020</name>
</gene>
<dbReference type="InterPro" id="IPR000415">
    <property type="entry name" value="Nitroreductase-like"/>
</dbReference>
<dbReference type="SUPFAM" id="SSF55469">
    <property type="entry name" value="FMN-dependent nitroreductase-like"/>
    <property type="match status" value="1"/>
</dbReference>
<proteinExistence type="inferred from homology"/>
<name>A0ABU3NJ49_9CHLR</name>
<dbReference type="Proteomes" id="UP001254165">
    <property type="component" value="Unassembled WGS sequence"/>
</dbReference>
<dbReference type="Pfam" id="PF00881">
    <property type="entry name" value="Nitroreductase"/>
    <property type="match status" value="1"/>
</dbReference>
<keyword evidence="5" id="KW-1185">Reference proteome</keyword>
<dbReference type="Gene3D" id="3.40.109.10">
    <property type="entry name" value="NADH Oxidase"/>
    <property type="match status" value="1"/>
</dbReference>
<dbReference type="PANTHER" id="PTHR43673">
    <property type="entry name" value="NAD(P)H NITROREDUCTASE YDGI-RELATED"/>
    <property type="match status" value="1"/>
</dbReference>
<dbReference type="PANTHER" id="PTHR43673:SF10">
    <property type="entry name" value="NADH DEHYDROGENASE_NAD(P)H NITROREDUCTASE XCC3605-RELATED"/>
    <property type="match status" value="1"/>
</dbReference>
<comment type="similarity">
    <text evidence="1">Belongs to the nitroreductase family.</text>
</comment>
<dbReference type="InterPro" id="IPR029479">
    <property type="entry name" value="Nitroreductase"/>
</dbReference>
<accession>A0ABU3NJ49</accession>
<evidence type="ECO:0000256" key="1">
    <source>
        <dbReference type="ARBA" id="ARBA00007118"/>
    </source>
</evidence>
<evidence type="ECO:0000313" key="4">
    <source>
        <dbReference type="EMBL" id="MDT8896832.1"/>
    </source>
</evidence>
<reference evidence="4 5" key="1">
    <citation type="submission" date="2023-07" db="EMBL/GenBank/DDBJ databases">
        <title>Novel species of Thermanaerothrix with wide hydrolytic capabilities.</title>
        <authorList>
            <person name="Zayulina K.S."/>
            <person name="Podosokorskaya O.A."/>
            <person name="Elcheninov A.G."/>
        </authorList>
    </citation>
    <scope>NUCLEOTIDE SEQUENCE [LARGE SCALE GENOMIC DNA]</scope>
    <source>
        <strain evidence="4 5">4228-RoL</strain>
    </source>
</reference>